<evidence type="ECO:0000256" key="1">
    <source>
        <dbReference type="SAM" id="Phobius"/>
    </source>
</evidence>
<accession>A0A853CFU8</accession>
<dbReference type="AlphaFoldDB" id="A0A853CFU8"/>
<feature type="transmembrane region" description="Helical" evidence="1">
    <location>
        <begin position="181"/>
        <end position="200"/>
    </location>
</feature>
<reference evidence="2 3" key="1">
    <citation type="submission" date="2020-07" db="EMBL/GenBank/DDBJ databases">
        <title>Sequencing the genomes of 1000 actinobacteria strains.</title>
        <authorList>
            <person name="Klenk H.-P."/>
        </authorList>
    </citation>
    <scope>NUCLEOTIDE SEQUENCE [LARGE SCALE GENOMIC DNA]</scope>
    <source>
        <strain evidence="2 3">DSM 104001</strain>
    </source>
</reference>
<keyword evidence="3" id="KW-1185">Reference proteome</keyword>
<name>A0A853CFU8_9ACTN</name>
<keyword evidence="1" id="KW-0812">Transmembrane</keyword>
<sequence>MPPVAAVLAAVAAALETVGLGVRLFDVRGALGHLLSMDLPGSLPRLFVASVLAAAAVVAALGAWLRPGRRVWWSAVAASAVGLAAAKAAGDLHVRLVHLFGTGEQAWRGAVVLGIVTAAGLVFLWRLSGNDRRDRRRIVTLLAGYAVAAVGLSLVSTYARITAGPVSAAFATFVEESGEALTAAGLLVAVLIGVLPRLVLPAGDVLRRRDDHLEAAPLAA</sequence>
<evidence type="ECO:0000313" key="2">
    <source>
        <dbReference type="EMBL" id="NYJ05869.1"/>
    </source>
</evidence>
<proteinExistence type="predicted"/>
<organism evidence="2 3">
    <name type="scientific">Petropleomorpha daqingensis</name>
    <dbReference type="NCBI Taxonomy" id="2026353"/>
    <lineage>
        <taxon>Bacteria</taxon>
        <taxon>Bacillati</taxon>
        <taxon>Actinomycetota</taxon>
        <taxon>Actinomycetes</taxon>
        <taxon>Geodermatophilales</taxon>
        <taxon>Geodermatophilaceae</taxon>
        <taxon>Petropleomorpha</taxon>
    </lineage>
</organism>
<gene>
    <name evidence="2" type="ORF">GGQ55_002147</name>
</gene>
<dbReference type="RefSeq" id="WP_179716584.1">
    <property type="nucleotide sequence ID" value="NZ_JACBZT010000001.1"/>
</dbReference>
<feature type="transmembrane region" description="Helical" evidence="1">
    <location>
        <begin position="109"/>
        <end position="127"/>
    </location>
</feature>
<comment type="caution">
    <text evidence="2">The sequence shown here is derived from an EMBL/GenBank/DDBJ whole genome shotgun (WGS) entry which is preliminary data.</text>
</comment>
<feature type="transmembrane region" description="Helical" evidence="1">
    <location>
        <begin position="43"/>
        <end position="64"/>
    </location>
</feature>
<dbReference type="EMBL" id="JACBZT010000001">
    <property type="protein sequence ID" value="NYJ05869.1"/>
    <property type="molecule type" value="Genomic_DNA"/>
</dbReference>
<feature type="transmembrane region" description="Helical" evidence="1">
    <location>
        <begin position="139"/>
        <end position="161"/>
    </location>
</feature>
<evidence type="ECO:0000313" key="3">
    <source>
        <dbReference type="Proteomes" id="UP000541969"/>
    </source>
</evidence>
<keyword evidence="1" id="KW-0472">Membrane</keyword>
<protein>
    <submittedName>
        <fullName evidence="2">Uncharacterized protein</fullName>
    </submittedName>
</protein>
<dbReference type="Proteomes" id="UP000541969">
    <property type="component" value="Unassembled WGS sequence"/>
</dbReference>
<keyword evidence="1" id="KW-1133">Transmembrane helix</keyword>
<feature type="transmembrane region" description="Helical" evidence="1">
    <location>
        <begin position="71"/>
        <end position="89"/>
    </location>
</feature>